<dbReference type="Gene3D" id="3.40.50.720">
    <property type="entry name" value="NAD(P)-binding Rossmann-like Domain"/>
    <property type="match status" value="1"/>
</dbReference>
<dbReference type="EMBL" id="HG938353">
    <property type="protein sequence ID" value="CDN50255.1"/>
    <property type="molecule type" value="Genomic_DNA"/>
</dbReference>
<dbReference type="HOGENOM" id="CLU_050509_1_1_5"/>
<dbReference type="GO" id="GO:0050661">
    <property type="term" value="F:NADP binding"/>
    <property type="evidence" value="ECO:0007669"/>
    <property type="project" value="InterPro"/>
</dbReference>
<organism evidence="3 4">
    <name type="scientific">Neorhizobium galegae bv. orientalis str. HAMBI 540</name>
    <dbReference type="NCBI Taxonomy" id="1028800"/>
    <lineage>
        <taxon>Bacteria</taxon>
        <taxon>Pseudomonadati</taxon>
        <taxon>Pseudomonadota</taxon>
        <taxon>Alphaproteobacteria</taxon>
        <taxon>Hyphomicrobiales</taxon>
        <taxon>Rhizobiaceae</taxon>
        <taxon>Rhizobium/Agrobacterium group</taxon>
        <taxon>Neorhizobium</taxon>
    </lineage>
</organism>
<protein>
    <submittedName>
        <fullName evidence="3">Dihydrodipicolinate reductase</fullName>
    </submittedName>
</protein>
<dbReference type="KEGG" id="ngg:RG540_CH41120"/>
<dbReference type="RefSeq" id="WP_038591728.1">
    <property type="nucleotide sequence ID" value="NZ_HG938353.1"/>
</dbReference>
<sequence>MKTAVLFGVGAMGGRLLRVLEADYPSVEIVAAIDIDAAKVGRTLADVTGYQRFGSVKIVGDLATALAGISGKPDVLVHMTESKPHLIREQLLDALNAGLNVVSAAESMFYPGLRYGEFAEALDSAARANGVSITGTGINPGFSYDVLPLVLARGTSAVKRLTIHRCIDVTGTGPGDIEHVGYGLTPEEFNRRIANGRVEGHMGAPESLTRIADALNLEIDEITEAWDLETADFEVDSGDPTLGILPPGRVIGITQRARALHQGREVLSTSLAMYYQPEKFNLVEEDRIEIDGAMPVKMSIKPAMQSLFGAANIMANTIVPLAEAGPGLVSPLDLPTGGTVRGVLRYAVDPSRQTRPGYLPVTRKV</sequence>
<gene>
    <name evidence="3" type="ORF">RG540_CH41120</name>
</gene>
<dbReference type="InterPro" id="IPR036291">
    <property type="entry name" value="NAD(P)-bd_dom_sf"/>
</dbReference>
<evidence type="ECO:0000313" key="4">
    <source>
        <dbReference type="Proteomes" id="UP000028181"/>
    </source>
</evidence>
<dbReference type="eggNOG" id="COG3804">
    <property type="taxonomic scope" value="Bacteria"/>
</dbReference>
<keyword evidence="4" id="KW-1185">Reference proteome</keyword>
<dbReference type="SUPFAM" id="SSF51735">
    <property type="entry name" value="NAD(P)-binding Rossmann-fold domains"/>
    <property type="match status" value="1"/>
</dbReference>
<feature type="domain" description="Aspartate/homoserine dehydrogenase NAD-binding" evidence="1">
    <location>
        <begin position="8"/>
        <end position="131"/>
    </location>
</feature>
<dbReference type="CDD" id="cd24146">
    <property type="entry name" value="nat-AmDH_N_like"/>
    <property type="match status" value="1"/>
</dbReference>
<dbReference type="GO" id="GO:0016491">
    <property type="term" value="F:oxidoreductase activity"/>
    <property type="evidence" value="ECO:0007669"/>
    <property type="project" value="InterPro"/>
</dbReference>
<dbReference type="Proteomes" id="UP000028181">
    <property type="component" value="Chromosome I"/>
</dbReference>
<dbReference type="GeneID" id="24256183"/>
<evidence type="ECO:0000259" key="2">
    <source>
        <dbReference type="Pfam" id="PF19328"/>
    </source>
</evidence>
<evidence type="ECO:0000313" key="3">
    <source>
        <dbReference type="EMBL" id="CDN50255.1"/>
    </source>
</evidence>
<dbReference type="Pfam" id="PF19328">
    <property type="entry name" value="DAP_DH_C"/>
    <property type="match status" value="1"/>
</dbReference>
<proteinExistence type="predicted"/>
<dbReference type="InterPro" id="IPR005106">
    <property type="entry name" value="Asp/hSer_DH_NAD-bd"/>
</dbReference>
<feature type="domain" description="2,4-diaminopentanoate dehydrogenase C-terminal" evidence="2">
    <location>
        <begin position="142"/>
        <end position="345"/>
    </location>
</feature>
<name>A0A068SYN3_NEOGA</name>
<dbReference type="InterPro" id="IPR045760">
    <property type="entry name" value="DAP_DH_C"/>
</dbReference>
<dbReference type="Pfam" id="PF03447">
    <property type="entry name" value="NAD_binding_3"/>
    <property type="match status" value="1"/>
</dbReference>
<accession>A0A068SYN3</accession>
<reference evidence="4" key="1">
    <citation type="journal article" date="2014" name="BMC Genomics">
        <title>Genome sequencing of two Neorhizobium galegae strains reveals a noeT gene responsible for the unusual acetylation of the nodulation factors.</title>
        <authorList>
            <person name="Osterman J."/>
            <person name="Marsh J."/>
            <person name="Laine P.K."/>
            <person name="Zeng Z."/>
            <person name="Alatalo E."/>
            <person name="Sullivan J.T."/>
            <person name="Young J.P."/>
            <person name="Thomas-Oates J."/>
            <person name="Paulin L."/>
            <person name="Lindstrom K."/>
        </authorList>
    </citation>
    <scope>NUCLEOTIDE SEQUENCE [LARGE SCALE GENOMIC DNA]</scope>
    <source>
        <strain evidence="4">HAMBI 540</strain>
    </source>
</reference>
<evidence type="ECO:0000259" key="1">
    <source>
        <dbReference type="Pfam" id="PF03447"/>
    </source>
</evidence>
<dbReference type="AlphaFoldDB" id="A0A068SYN3"/>
<dbReference type="PATRIC" id="fig|1028800.3.peg.4167"/>
<dbReference type="OrthoDB" id="9767616at2"/>